<evidence type="ECO:0000313" key="1">
    <source>
        <dbReference type="EMBL" id="MPN58530.1"/>
    </source>
</evidence>
<organism evidence="1">
    <name type="scientific">bioreactor metagenome</name>
    <dbReference type="NCBI Taxonomy" id="1076179"/>
    <lineage>
        <taxon>unclassified sequences</taxon>
        <taxon>metagenomes</taxon>
        <taxon>ecological metagenomes</taxon>
    </lineage>
</organism>
<gene>
    <name evidence="1" type="ORF">SDC9_206235</name>
</gene>
<reference evidence="1" key="1">
    <citation type="submission" date="2019-08" db="EMBL/GenBank/DDBJ databases">
        <authorList>
            <person name="Kucharzyk K."/>
            <person name="Murdoch R.W."/>
            <person name="Higgins S."/>
            <person name="Loffler F."/>
        </authorList>
    </citation>
    <scope>NUCLEOTIDE SEQUENCE</scope>
</reference>
<sequence length="121" mass="12842">MLALLAGCASVQTAQGPNLNGMGLTTDGKTIAHINVQNWGFYFLWMPIAAGSTKSVGSTSWFSEDSVNVPDAVNIASREASNLGASNLIDLSSDRSSMMIPLPIPFLFYMRSVNISGNAIK</sequence>
<proteinExistence type="predicted"/>
<comment type="caution">
    <text evidence="1">The sequence shown here is derived from an EMBL/GenBank/DDBJ whole genome shotgun (WGS) entry which is preliminary data.</text>
</comment>
<protein>
    <submittedName>
        <fullName evidence="1">Uncharacterized protein</fullName>
    </submittedName>
</protein>
<dbReference type="AlphaFoldDB" id="A0A645J5W8"/>
<accession>A0A645J5W8</accession>
<name>A0A645J5W8_9ZZZZ</name>
<dbReference type="EMBL" id="VSSQ01131327">
    <property type="protein sequence ID" value="MPN58530.1"/>
    <property type="molecule type" value="Genomic_DNA"/>
</dbReference>